<evidence type="ECO:0000256" key="1">
    <source>
        <dbReference type="SAM" id="MobiDB-lite"/>
    </source>
</evidence>
<protein>
    <submittedName>
        <fullName evidence="2">Uncharacterized protein</fullName>
    </submittedName>
</protein>
<dbReference type="EMBL" id="VSRR010005527">
    <property type="protein sequence ID" value="MPC42669.1"/>
    <property type="molecule type" value="Genomic_DNA"/>
</dbReference>
<proteinExistence type="predicted"/>
<evidence type="ECO:0000313" key="2">
    <source>
        <dbReference type="EMBL" id="MPC42669.1"/>
    </source>
</evidence>
<reference evidence="2 3" key="1">
    <citation type="submission" date="2019-05" db="EMBL/GenBank/DDBJ databases">
        <title>Another draft genome of Portunus trituberculatus and its Hox gene families provides insights of decapod evolution.</title>
        <authorList>
            <person name="Jeong J.-H."/>
            <person name="Song I."/>
            <person name="Kim S."/>
            <person name="Choi T."/>
            <person name="Kim D."/>
            <person name="Ryu S."/>
            <person name="Kim W."/>
        </authorList>
    </citation>
    <scope>NUCLEOTIDE SEQUENCE [LARGE SCALE GENOMIC DNA]</scope>
    <source>
        <tissue evidence="2">Muscle</tissue>
    </source>
</reference>
<feature type="region of interest" description="Disordered" evidence="1">
    <location>
        <begin position="53"/>
        <end position="78"/>
    </location>
</feature>
<keyword evidence="3" id="KW-1185">Reference proteome</keyword>
<name>A0A5B7FBP6_PORTR</name>
<dbReference type="AlphaFoldDB" id="A0A5B7FBP6"/>
<sequence length="78" mass="8658">MEEEEEEETRKRRKRRKSRKMWTGDRKGKGRVIVVELVCERTGGAGLFWCPQAGGSNSPSRLTEAAAEVSASHTPSPA</sequence>
<feature type="region of interest" description="Disordered" evidence="1">
    <location>
        <begin position="1"/>
        <end position="26"/>
    </location>
</feature>
<dbReference type="Proteomes" id="UP000324222">
    <property type="component" value="Unassembled WGS sequence"/>
</dbReference>
<organism evidence="2 3">
    <name type="scientific">Portunus trituberculatus</name>
    <name type="common">Swimming crab</name>
    <name type="synonym">Neptunus trituberculatus</name>
    <dbReference type="NCBI Taxonomy" id="210409"/>
    <lineage>
        <taxon>Eukaryota</taxon>
        <taxon>Metazoa</taxon>
        <taxon>Ecdysozoa</taxon>
        <taxon>Arthropoda</taxon>
        <taxon>Crustacea</taxon>
        <taxon>Multicrustacea</taxon>
        <taxon>Malacostraca</taxon>
        <taxon>Eumalacostraca</taxon>
        <taxon>Eucarida</taxon>
        <taxon>Decapoda</taxon>
        <taxon>Pleocyemata</taxon>
        <taxon>Brachyura</taxon>
        <taxon>Eubrachyura</taxon>
        <taxon>Portunoidea</taxon>
        <taxon>Portunidae</taxon>
        <taxon>Portuninae</taxon>
        <taxon>Portunus</taxon>
    </lineage>
</organism>
<accession>A0A5B7FBP6</accession>
<feature type="compositionally biased region" description="Basic residues" evidence="1">
    <location>
        <begin position="11"/>
        <end position="20"/>
    </location>
</feature>
<comment type="caution">
    <text evidence="2">The sequence shown here is derived from an EMBL/GenBank/DDBJ whole genome shotgun (WGS) entry which is preliminary data.</text>
</comment>
<gene>
    <name evidence="2" type="ORF">E2C01_036296</name>
</gene>
<evidence type="ECO:0000313" key="3">
    <source>
        <dbReference type="Proteomes" id="UP000324222"/>
    </source>
</evidence>